<accession>A0A6A5FMF7</accession>
<name>A0A6A5FMF7_PERFL</name>
<proteinExistence type="predicted"/>
<sequence>MKVKGHPGPHQALRAPVKQRRLTPGTRSLKQVKEQQTQHALPLHCRLQTPHPPQFLISREHLQILLTGQPSVMR</sequence>
<comment type="caution">
    <text evidence="2">The sequence shown here is derived from an EMBL/GenBank/DDBJ whole genome shotgun (WGS) entry which is preliminary data.</text>
</comment>
<dbReference type="EMBL" id="VHII01000004">
    <property type="protein sequence ID" value="KAF1392324.1"/>
    <property type="molecule type" value="Genomic_DNA"/>
</dbReference>
<evidence type="ECO:0000313" key="2">
    <source>
        <dbReference type="EMBL" id="KAF1392324.1"/>
    </source>
</evidence>
<gene>
    <name evidence="2" type="ORF">PFLUV_G00051610</name>
</gene>
<reference evidence="2 3" key="1">
    <citation type="submission" date="2019-06" db="EMBL/GenBank/DDBJ databases">
        <title>A chromosome-scale genome assembly of the European perch, Perca fluviatilis.</title>
        <authorList>
            <person name="Roques C."/>
            <person name="Zahm M."/>
            <person name="Cabau C."/>
            <person name="Klopp C."/>
            <person name="Bouchez O."/>
            <person name="Donnadieu C."/>
            <person name="Kuhl H."/>
            <person name="Gislard M."/>
            <person name="Guendouz S."/>
            <person name="Journot L."/>
            <person name="Haffray P."/>
            <person name="Bestin A."/>
            <person name="Morvezen R."/>
            <person name="Feron R."/>
            <person name="Wen M."/>
            <person name="Jouanno E."/>
            <person name="Herpin A."/>
            <person name="Schartl M."/>
            <person name="Postlethwait J."/>
            <person name="Schaerlinger B."/>
            <person name="Chardard D."/>
            <person name="Lecocq T."/>
            <person name="Poncet C."/>
            <person name="Jaffrelo L."/>
            <person name="Lampietro C."/>
            <person name="Guiguen Y."/>
        </authorList>
    </citation>
    <scope>NUCLEOTIDE SEQUENCE [LARGE SCALE GENOMIC DNA]</scope>
    <source>
        <tissue evidence="2">Blood</tissue>
    </source>
</reference>
<evidence type="ECO:0000313" key="3">
    <source>
        <dbReference type="Proteomes" id="UP000465112"/>
    </source>
</evidence>
<feature type="region of interest" description="Disordered" evidence="1">
    <location>
        <begin position="1"/>
        <end position="24"/>
    </location>
</feature>
<dbReference type="AlphaFoldDB" id="A0A6A5FMF7"/>
<dbReference type="Proteomes" id="UP000465112">
    <property type="component" value="Chromosome 4"/>
</dbReference>
<keyword evidence="3" id="KW-1185">Reference proteome</keyword>
<organism evidence="2 3">
    <name type="scientific">Perca fluviatilis</name>
    <name type="common">European perch</name>
    <dbReference type="NCBI Taxonomy" id="8168"/>
    <lineage>
        <taxon>Eukaryota</taxon>
        <taxon>Metazoa</taxon>
        <taxon>Chordata</taxon>
        <taxon>Craniata</taxon>
        <taxon>Vertebrata</taxon>
        <taxon>Euteleostomi</taxon>
        <taxon>Actinopterygii</taxon>
        <taxon>Neopterygii</taxon>
        <taxon>Teleostei</taxon>
        <taxon>Neoteleostei</taxon>
        <taxon>Acanthomorphata</taxon>
        <taxon>Eupercaria</taxon>
        <taxon>Perciformes</taxon>
        <taxon>Percoidei</taxon>
        <taxon>Percidae</taxon>
        <taxon>Percinae</taxon>
        <taxon>Perca</taxon>
    </lineage>
</organism>
<protein>
    <submittedName>
        <fullName evidence="2">Uncharacterized protein</fullName>
    </submittedName>
</protein>
<evidence type="ECO:0000256" key="1">
    <source>
        <dbReference type="SAM" id="MobiDB-lite"/>
    </source>
</evidence>